<evidence type="ECO:0000256" key="8">
    <source>
        <dbReference type="ARBA" id="ARBA00023136"/>
    </source>
</evidence>
<evidence type="ECO:0000259" key="12">
    <source>
        <dbReference type="PROSITE" id="PS50929"/>
    </source>
</evidence>
<dbReference type="FunFam" id="3.40.50.300:FF:000508">
    <property type="entry name" value="ABC transporter C family member 5"/>
    <property type="match status" value="1"/>
</dbReference>
<dbReference type="SUPFAM" id="SSF52540">
    <property type="entry name" value="P-loop containing nucleoside triphosphate hydrolases"/>
    <property type="match status" value="2"/>
</dbReference>
<evidence type="ECO:0000313" key="14">
    <source>
        <dbReference type="Proteomes" id="UP000636709"/>
    </source>
</evidence>
<dbReference type="PROSITE" id="PS00211">
    <property type="entry name" value="ABC_TRANSPORTER_1"/>
    <property type="match status" value="1"/>
</dbReference>
<comment type="caution">
    <text evidence="13">The sequence shown here is derived from an EMBL/GenBank/DDBJ whole genome shotgun (WGS) entry which is preliminary data.</text>
</comment>
<dbReference type="CDD" id="cd03250">
    <property type="entry name" value="ABCC_MRP_domain1"/>
    <property type="match status" value="1"/>
</dbReference>
<feature type="transmembrane region" description="Helical" evidence="10">
    <location>
        <begin position="960"/>
        <end position="986"/>
    </location>
</feature>
<dbReference type="OrthoDB" id="6500128at2759"/>
<evidence type="ECO:0000256" key="10">
    <source>
        <dbReference type="SAM" id="Phobius"/>
    </source>
</evidence>
<sequence length="1311" mass="142031">MPSSTAAPPYTAAAAGMAASEGYLTFAVSFLGPLFIHGAGAAAHAVVALAVAGRLLLLLFRRCGGGVTKDGVAAAASRRGGSFRCHGVAACATWALAAFQAALAAYTCYLYLVAAGGGWPRDTVLDVADAAARAVAWLLLAAYLHQLGSRRRLPAPLKLWWALFFLLSVLAAAAHVATSLDGLPVPARSWALDAVSVVAGVVLLCAGFLNGRDGGGDSAAEEPLLNGAHGTAGGENTRSAAEASRFTGAGFLSVLTFSWMGPLLAVGHKKTLGLDDVPDLDPGDSVAGLLPTFTANVEAVSGDVSVSGQKAVTAFKLTKALVRTVWWHVAVTAFYALVYNVATYVGPYLIDSLVQYLNADERYATKGQLLVLAFIVAKVFECVSQRHWFFRLQQAGIRARSALVAVVYQKGLSLSSQSRQSRTSGEMINIISVDADRVGIFAWYMHDLWLVPLQVGMALFILYSTLGLASLAALGATVVVMLANVPPGQMQEKFQQKLMDCKDVRMKATSEILRNMRILKLQGWEMKFLSKIIELRKTETNWLRKYLYTSTVVSFVFWGAPTFVAVVTFGACMLMGIPLESGKVLSALATFRVLQEPIYNLPDTVSMVIQTKVSLDRIASFLCLEELPTDAVQRLPSGTSDVAIEVSDGCFSWEASSELPTLKDLNFQARRGMRVAVCGTVGSGKSSLLSCILGEIPKLSGEVKVCGTTAYVSQSAWIQSGKIQENILFGREMDSEKYERVLESCSLKKDLEILPFGDQTVIGERGINLSGGQKQRIQIARALYQEADIYLFDDPFSAVDAHTGSHLFKVMKDGRIAQAGRYNDILGSGEEFMELVGAHKDALTALDSIDAAGGSNESSPSRATEKLTRSLSSAEKKDKQDEGNNQSGQLVQEEEREKGKVGFWVYWEYLTLAYKGALVPFVLLAHILFQVLQIGSNYWMAWAAPVSKDVEPPVSMSTLIYVYIALAVGSSFCVLVRALFLVTASYKTAIMLFNKMHMSIFRAPMSFFDSTPSGRILNRASTDQSEVDTSIAFQMGSVAYAVIQLVGIIAVMSQVAWQVFVVFIPVVAACFWYQVKYAPQLPFVLKGLTVTFPGGQKTGIVGRTGSGKSTLIQALFRIVDPTIGQILIDGVDICTIGLHDLRSRLSIIPQEPTMFEGTVRSNLDPLGEYTDNQIWEALDSCQLGDEVRKKELKLDSPVIENGENWSVGQRQLVCLGRVILKRSKILVLDEATASVDTATDNLIQKTLRQQFSEATVITIAHRITSVLDSDMVLLLDNGVAVERDTPAKLLEDKSSLFSKLVAEYTMRSTHT</sequence>
<keyword evidence="3" id="KW-0813">Transport</keyword>
<dbReference type="CDD" id="cd03244">
    <property type="entry name" value="ABCC_MRP_domain2"/>
    <property type="match status" value="1"/>
</dbReference>
<dbReference type="Pfam" id="PF00664">
    <property type="entry name" value="ABC_membrane"/>
    <property type="match status" value="2"/>
</dbReference>
<organism evidence="13 14">
    <name type="scientific">Digitaria exilis</name>
    <dbReference type="NCBI Taxonomy" id="1010633"/>
    <lineage>
        <taxon>Eukaryota</taxon>
        <taxon>Viridiplantae</taxon>
        <taxon>Streptophyta</taxon>
        <taxon>Embryophyta</taxon>
        <taxon>Tracheophyta</taxon>
        <taxon>Spermatophyta</taxon>
        <taxon>Magnoliopsida</taxon>
        <taxon>Liliopsida</taxon>
        <taxon>Poales</taxon>
        <taxon>Poaceae</taxon>
        <taxon>PACMAD clade</taxon>
        <taxon>Panicoideae</taxon>
        <taxon>Panicodae</taxon>
        <taxon>Paniceae</taxon>
        <taxon>Anthephorinae</taxon>
        <taxon>Digitaria</taxon>
    </lineage>
</organism>
<keyword evidence="6" id="KW-0067">ATP-binding</keyword>
<feature type="domain" description="ABC transmembrane type-1" evidence="12">
    <location>
        <begin position="330"/>
        <end position="610"/>
    </location>
</feature>
<dbReference type="InterPro" id="IPR050173">
    <property type="entry name" value="ABC_transporter_C-like"/>
</dbReference>
<feature type="domain" description="ABC transporter" evidence="11">
    <location>
        <begin position="644"/>
        <end position="871"/>
    </location>
</feature>
<name>A0A835ADU3_9POAL</name>
<dbReference type="InterPro" id="IPR003593">
    <property type="entry name" value="AAA+_ATPase"/>
</dbReference>
<accession>A0A835ADU3</accession>
<feature type="compositionally biased region" description="Basic and acidic residues" evidence="9">
    <location>
        <begin position="863"/>
        <end position="882"/>
    </location>
</feature>
<dbReference type="InterPro" id="IPR027417">
    <property type="entry name" value="P-loop_NTPase"/>
</dbReference>
<dbReference type="PANTHER" id="PTHR24223">
    <property type="entry name" value="ATP-BINDING CASSETTE SUB-FAMILY C"/>
    <property type="match status" value="1"/>
</dbReference>
<protein>
    <submittedName>
        <fullName evidence="13">Uncharacterized protein</fullName>
    </submittedName>
</protein>
<gene>
    <name evidence="13" type="ORF">HU200_055700</name>
</gene>
<dbReference type="SUPFAM" id="SSF90123">
    <property type="entry name" value="ABC transporter transmembrane region"/>
    <property type="match status" value="2"/>
</dbReference>
<dbReference type="GO" id="GO:0016020">
    <property type="term" value="C:membrane"/>
    <property type="evidence" value="ECO:0007669"/>
    <property type="project" value="UniProtKB-SubCell"/>
</dbReference>
<comment type="similarity">
    <text evidence="2">Belongs to the ABC transporter superfamily. ABCC family. Conjugate transporter (TC 3.A.1.208) subfamily.</text>
</comment>
<feature type="transmembrane region" description="Helical" evidence="10">
    <location>
        <begin position="190"/>
        <end position="209"/>
    </location>
</feature>
<evidence type="ECO:0000256" key="7">
    <source>
        <dbReference type="ARBA" id="ARBA00022989"/>
    </source>
</evidence>
<comment type="subcellular location">
    <subcellularLocation>
        <location evidence="1">Membrane</location>
        <topology evidence="1">Multi-pass membrane protein</topology>
    </subcellularLocation>
</comment>
<evidence type="ECO:0000256" key="1">
    <source>
        <dbReference type="ARBA" id="ARBA00004141"/>
    </source>
</evidence>
<dbReference type="Gene3D" id="3.40.50.300">
    <property type="entry name" value="P-loop containing nucleotide triphosphate hydrolases"/>
    <property type="match status" value="2"/>
</dbReference>
<feature type="domain" description="ABC transporter" evidence="11">
    <location>
        <begin position="1061"/>
        <end position="1302"/>
    </location>
</feature>
<dbReference type="Proteomes" id="UP000636709">
    <property type="component" value="Unassembled WGS sequence"/>
</dbReference>
<evidence type="ECO:0000256" key="4">
    <source>
        <dbReference type="ARBA" id="ARBA00022692"/>
    </source>
</evidence>
<feature type="transmembrane region" description="Helical" evidence="10">
    <location>
        <begin position="87"/>
        <end position="112"/>
    </location>
</feature>
<feature type="transmembrane region" description="Helical" evidence="10">
    <location>
        <begin position="460"/>
        <end position="483"/>
    </location>
</feature>
<feature type="transmembrane region" description="Helical" evidence="10">
    <location>
        <begin position="124"/>
        <end position="145"/>
    </location>
</feature>
<dbReference type="GO" id="GO:0016887">
    <property type="term" value="F:ATP hydrolysis activity"/>
    <property type="evidence" value="ECO:0007669"/>
    <property type="project" value="InterPro"/>
</dbReference>
<dbReference type="SMART" id="SM00382">
    <property type="entry name" value="AAA"/>
    <property type="match status" value="2"/>
</dbReference>
<feature type="region of interest" description="Disordered" evidence="9">
    <location>
        <begin position="852"/>
        <end position="893"/>
    </location>
</feature>
<feature type="transmembrane region" description="Helical" evidence="10">
    <location>
        <begin position="1031"/>
        <end position="1049"/>
    </location>
</feature>
<dbReference type="FunFam" id="1.20.1560.10:FF:000003">
    <property type="entry name" value="ABC transporter C family member 10"/>
    <property type="match status" value="1"/>
</dbReference>
<dbReference type="EMBL" id="JACEFO010002379">
    <property type="protein sequence ID" value="KAF8663103.1"/>
    <property type="molecule type" value="Genomic_DNA"/>
</dbReference>
<proteinExistence type="inferred from homology"/>
<keyword evidence="8 10" id="KW-0472">Membrane</keyword>
<dbReference type="PROSITE" id="PS50929">
    <property type="entry name" value="ABC_TM1F"/>
    <property type="match status" value="2"/>
</dbReference>
<dbReference type="PROSITE" id="PS50893">
    <property type="entry name" value="ABC_TRANSPORTER_2"/>
    <property type="match status" value="2"/>
</dbReference>
<evidence type="ECO:0000256" key="9">
    <source>
        <dbReference type="SAM" id="MobiDB-lite"/>
    </source>
</evidence>
<dbReference type="Gene3D" id="1.20.1560.10">
    <property type="entry name" value="ABC transporter type 1, transmembrane domain"/>
    <property type="match status" value="2"/>
</dbReference>
<feature type="transmembrane region" description="Helical" evidence="10">
    <location>
        <begin position="157"/>
        <end position="178"/>
    </location>
</feature>
<keyword evidence="5" id="KW-0547">Nucleotide-binding</keyword>
<feature type="domain" description="ABC transmembrane type-1" evidence="12">
    <location>
        <begin position="921"/>
        <end position="1081"/>
    </location>
</feature>
<dbReference type="Pfam" id="PF00005">
    <property type="entry name" value="ABC_tran"/>
    <property type="match status" value="2"/>
</dbReference>
<dbReference type="InterPro" id="IPR011527">
    <property type="entry name" value="ABC1_TM_dom"/>
</dbReference>
<feature type="transmembrane region" description="Helical" evidence="10">
    <location>
        <begin position="325"/>
        <end position="345"/>
    </location>
</feature>
<feature type="transmembrane region" description="Helical" evidence="10">
    <location>
        <begin position="1055"/>
        <end position="1073"/>
    </location>
</feature>
<keyword evidence="7 10" id="KW-1133">Transmembrane helix</keyword>
<dbReference type="InterPro" id="IPR044746">
    <property type="entry name" value="ABCC_6TM_D1"/>
</dbReference>
<dbReference type="FunFam" id="3.40.50.300:FF:000169">
    <property type="entry name" value="ABC transporter C family member 3"/>
    <property type="match status" value="1"/>
</dbReference>
<dbReference type="InterPro" id="IPR017871">
    <property type="entry name" value="ABC_transporter-like_CS"/>
</dbReference>
<dbReference type="InterPro" id="IPR036640">
    <property type="entry name" value="ABC1_TM_sf"/>
</dbReference>
<feature type="transmembrane region" description="Helical" evidence="10">
    <location>
        <begin position="365"/>
        <end position="383"/>
    </location>
</feature>
<feature type="transmembrane region" description="Helical" evidence="10">
    <location>
        <begin position="34"/>
        <end position="60"/>
    </location>
</feature>
<evidence type="ECO:0000256" key="2">
    <source>
        <dbReference type="ARBA" id="ARBA00009726"/>
    </source>
</evidence>
<dbReference type="PANTHER" id="PTHR24223:SF181">
    <property type="entry name" value="ABC TRANSPORTER C FAMILY MEMBER 3"/>
    <property type="match status" value="1"/>
</dbReference>
<feature type="transmembrane region" description="Helical" evidence="10">
    <location>
        <begin position="917"/>
        <end position="940"/>
    </location>
</feature>
<dbReference type="InterPro" id="IPR003439">
    <property type="entry name" value="ABC_transporter-like_ATP-bd"/>
</dbReference>
<reference evidence="13" key="1">
    <citation type="submission" date="2020-07" db="EMBL/GenBank/DDBJ databases">
        <title>Genome sequence and genetic diversity analysis of an under-domesticated orphan crop, white fonio (Digitaria exilis).</title>
        <authorList>
            <person name="Bennetzen J.L."/>
            <person name="Chen S."/>
            <person name="Ma X."/>
            <person name="Wang X."/>
            <person name="Yssel A.E.J."/>
            <person name="Chaluvadi S.R."/>
            <person name="Johnson M."/>
            <person name="Gangashetty P."/>
            <person name="Hamidou F."/>
            <person name="Sanogo M.D."/>
            <person name="Zwaenepoel A."/>
            <person name="Wallace J."/>
            <person name="Van De Peer Y."/>
            <person name="Van Deynze A."/>
        </authorList>
    </citation>
    <scope>NUCLEOTIDE SEQUENCE</scope>
    <source>
        <tissue evidence="13">Leaves</tissue>
    </source>
</reference>
<evidence type="ECO:0000259" key="11">
    <source>
        <dbReference type="PROSITE" id="PS50893"/>
    </source>
</evidence>
<evidence type="ECO:0000256" key="6">
    <source>
        <dbReference type="ARBA" id="ARBA00022840"/>
    </source>
</evidence>
<keyword evidence="4 10" id="KW-0812">Transmembrane</keyword>
<dbReference type="GO" id="GO:0140359">
    <property type="term" value="F:ABC-type transporter activity"/>
    <property type="evidence" value="ECO:0007669"/>
    <property type="project" value="InterPro"/>
</dbReference>
<dbReference type="CDD" id="cd18579">
    <property type="entry name" value="ABC_6TM_ABCC_D1"/>
    <property type="match status" value="1"/>
</dbReference>
<dbReference type="GO" id="GO:0005524">
    <property type="term" value="F:ATP binding"/>
    <property type="evidence" value="ECO:0007669"/>
    <property type="project" value="UniProtKB-KW"/>
</dbReference>
<feature type="transmembrane region" description="Helical" evidence="10">
    <location>
        <begin position="555"/>
        <end position="577"/>
    </location>
</feature>
<keyword evidence="14" id="KW-1185">Reference proteome</keyword>
<evidence type="ECO:0000256" key="5">
    <source>
        <dbReference type="ARBA" id="ARBA00022741"/>
    </source>
</evidence>
<evidence type="ECO:0000313" key="13">
    <source>
        <dbReference type="EMBL" id="KAF8663103.1"/>
    </source>
</evidence>
<evidence type="ECO:0000256" key="3">
    <source>
        <dbReference type="ARBA" id="ARBA00022448"/>
    </source>
</evidence>